<organism evidence="1 2">
    <name type="scientific">Paracoccidioides brasiliensis</name>
    <dbReference type="NCBI Taxonomy" id="121759"/>
    <lineage>
        <taxon>Eukaryota</taxon>
        <taxon>Fungi</taxon>
        <taxon>Dikarya</taxon>
        <taxon>Ascomycota</taxon>
        <taxon>Pezizomycotina</taxon>
        <taxon>Eurotiomycetes</taxon>
        <taxon>Eurotiomycetidae</taxon>
        <taxon>Onygenales</taxon>
        <taxon>Ajellomycetaceae</taxon>
        <taxon>Paracoccidioides</taxon>
    </lineage>
</organism>
<gene>
    <name evidence="1" type="ORF">ACO22_06066</name>
</gene>
<accession>A0A1D2J8N1</accession>
<reference evidence="1 2" key="1">
    <citation type="submission" date="2016-06" db="EMBL/GenBank/DDBJ databases">
        <authorList>
            <person name="Kjaerup R.B."/>
            <person name="Dalgaard T.S."/>
            <person name="Juul-Madsen H.R."/>
        </authorList>
    </citation>
    <scope>NUCLEOTIDE SEQUENCE [LARGE SCALE GENOMIC DNA]</scope>
    <source>
        <strain evidence="1 2">Pb300</strain>
    </source>
</reference>
<protein>
    <submittedName>
        <fullName evidence="1">Uncharacterized protein</fullName>
    </submittedName>
</protein>
<sequence>MTGESFDGKQIKASLWSKLLGMENKIVIDRVAVRSQKPWSMGVCSDVPHADVPYRCPTPIMLLQFLGQLWDD</sequence>
<name>A0A1D2J8N1_PARBR</name>
<dbReference type="Proteomes" id="UP000242814">
    <property type="component" value="Unassembled WGS sequence"/>
</dbReference>
<evidence type="ECO:0000313" key="1">
    <source>
        <dbReference type="EMBL" id="ODH19896.1"/>
    </source>
</evidence>
<dbReference type="EMBL" id="LZYO01000303">
    <property type="protein sequence ID" value="ODH19896.1"/>
    <property type="molecule type" value="Genomic_DNA"/>
</dbReference>
<feature type="non-terminal residue" evidence="1">
    <location>
        <position position="72"/>
    </location>
</feature>
<dbReference type="AlphaFoldDB" id="A0A1D2J8N1"/>
<evidence type="ECO:0000313" key="2">
    <source>
        <dbReference type="Proteomes" id="UP000242814"/>
    </source>
</evidence>
<comment type="caution">
    <text evidence="1">The sequence shown here is derived from an EMBL/GenBank/DDBJ whole genome shotgun (WGS) entry which is preliminary data.</text>
</comment>
<proteinExistence type="predicted"/>